<dbReference type="InterPro" id="IPR000794">
    <property type="entry name" value="Beta-ketoacyl_synthase"/>
</dbReference>
<evidence type="ECO:0000256" key="6">
    <source>
        <dbReference type="ARBA" id="ARBA00022679"/>
    </source>
</evidence>
<dbReference type="Gene3D" id="3.40.47.10">
    <property type="match status" value="1"/>
</dbReference>
<dbReference type="RefSeq" id="WP_115995785.1">
    <property type="nucleotide sequence ID" value="NZ_QRDY01000035.1"/>
</dbReference>
<sequence>MERVVITGMGAITPLGNDVETFWTRLVRGDSGVSSIDAFDTDKFKVKIAGMVRDFDAKELFGLKEARRMDRFSQFAVAAADQALADSGIDLERMDKERMGVYVGSGIGGIQTLMDQHTVLGDRGPDRVSPTLVPMMISNMAAALISIRTGALGATLSPVTACSIGNTAIGEAFFSIQSGRADVIFAGGSDAAVTEISLASFTNATALSARNEDPERASRPFDAGRDGFVMAEGAGILVLESLSHALRRNARIYAEVIGYGASSDAYHMVATHPEGDGAYRAMKLALQEAKIAPSDVDVISAHATSTELGDKSETAAIKKLFGEDAYRIPITANKSMTGHMFGAAGGVEAIALVKSLREGIIPPTINQQERGEGCDLDYVPNVARTADLTIGMSNSFGFGGHNAVIVLKKYVEQ</sequence>
<keyword evidence="6 14" id="KW-0808">Transferase</keyword>
<dbReference type="NCBIfam" id="TIGR03150">
    <property type="entry name" value="fabF"/>
    <property type="match status" value="1"/>
</dbReference>
<dbReference type="PANTHER" id="PTHR11712:SF336">
    <property type="entry name" value="3-OXOACYL-[ACYL-CARRIER-PROTEIN] SYNTHASE, MITOCHONDRIAL"/>
    <property type="match status" value="1"/>
</dbReference>
<dbReference type="InterPro" id="IPR014030">
    <property type="entry name" value="Ketoacyl_synth_N"/>
</dbReference>
<proteinExistence type="inferred from homology"/>
<comment type="similarity">
    <text evidence="2 14 16">Belongs to the thiolase-like superfamily. Beta-ketoacyl-ACP synthases family.</text>
</comment>
<dbReference type="SUPFAM" id="SSF53901">
    <property type="entry name" value="Thiolase-like"/>
    <property type="match status" value="2"/>
</dbReference>
<evidence type="ECO:0000256" key="9">
    <source>
        <dbReference type="ARBA" id="ARBA00023160"/>
    </source>
</evidence>
<dbReference type="InterPro" id="IPR014031">
    <property type="entry name" value="Ketoacyl_synth_C"/>
</dbReference>
<feature type="active site" description="For beta-ketoacyl synthase activity" evidence="15">
    <location>
        <position position="162"/>
    </location>
</feature>
<evidence type="ECO:0000256" key="2">
    <source>
        <dbReference type="ARBA" id="ARBA00008467"/>
    </source>
</evidence>
<keyword evidence="5 14" id="KW-0444">Lipid biosynthesis</keyword>
<evidence type="ECO:0000256" key="8">
    <source>
        <dbReference type="ARBA" id="ARBA00023098"/>
    </source>
</evidence>
<dbReference type="UniPathway" id="UPA00094"/>
<dbReference type="InterPro" id="IPR017568">
    <property type="entry name" value="3-oxoacyl-ACP_synth-2"/>
</dbReference>
<dbReference type="GO" id="GO:0004315">
    <property type="term" value="F:3-oxoacyl-[acyl-carrier-protein] synthase activity"/>
    <property type="evidence" value="ECO:0007669"/>
    <property type="project" value="UniProtKB-UniRule"/>
</dbReference>
<dbReference type="SMART" id="SM00825">
    <property type="entry name" value="PKS_KS"/>
    <property type="match status" value="1"/>
</dbReference>
<gene>
    <name evidence="18" type="ORF">DFP95_13511</name>
</gene>
<evidence type="ECO:0000259" key="17">
    <source>
        <dbReference type="PROSITE" id="PS52004"/>
    </source>
</evidence>
<evidence type="ECO:0000256" key="4">
    <source>
        <dbReference type="ARBA" id="ARBA00014657"/>
    </source>
</evidence>
<protein>
    <recommendedName>
        <fullName evidence="4 14">3-oxoacyl-[acyl-carrier-protein] synthase 2</fullName>
        <ecNumber evidence="3 14">2.3.1.179</ecNumber>
    </recommendedName>
</protein>
<evidence type="ECO:0000256" key="11">
    <source>
        <dbReference type="ARBA" id="ARBA00024006"/>
    </source>
</evidence>
<reference evidence="18 19" key="1">
    <citation type="submission" date="2018-07" db="EMBL/GenBank/DDBJ databases">
        <title>Genomic Encyclopedia of Type Strains, Phase III (KMG-III): the genomes of soil and plant-associated and newly described type strains.</title>
        <authorList>
            <person name="Whitman W."/>
        </authorList>
    </citation>
    <scope>NUCLEOTIDE SEQUENCE [LARGE SCALE GENOMIC DNA]</scope>
    <source>
        <strain evidence="18 19">CECT 8236</strain>
    </source>
</reference>
<keyword evidence="7" id="KW-0276">Fatty acid metabolism</keyword>
<organism evidence="18 19">
    <name type="scientific">Cohnella lupini</name>
    <dbReference type="NCBI Taxonomy" id="1294267"/>
    <lineage>
        <taxon>Bacteria</taxon>
        <taxon>Bacillati</taxon>
        <taxon>Bacillota</taxon>
        <taxon>Bacilli</taxon>
        <taxon>Bacillales</taxon>
        <taxon>Paenibacillaceae</taxon>
        <taxon>Cohnella</taxon>
    </lineage>
</organism>
<dbReference type="GO" id="GO:0006633">
    <property type="term" value="P:fatty acid biosynthetic process"/>
    <property type="evidence" value="ECO:0007669"/>
    <property type="project" value="UniProtKB-UniRule"/>
</dbReference>
<evidence type="ECO:0000256" key="3">
    <source>
        <dbReference type="ARBA" id="ARBA00012356"/>
    </source>
</evidence>
<dbReference type="OrthoDB" id="9808669at2"/>
<evidence type="ECO:0000313" key="19">
    <source>
        <dbReference type="Proteomes" id="UP000256869"/>
    </source>
</evidence>
<evidence type="ECO:0000313" key="18">
    <source>
        <dbReference type="EMBL" id="RED51932.1"/>
    </source>
</evidence>
<comment type="function">
    <text evidence="11 14">Involved in the type II fatty acid elongation cycle. Catalyzes the elongation of a wide range of acyl-ACP by the addition of two carbons from malonyl-ACP to an acyl acceptor. Can efficiently catalyze the conversion of palmitoleoyl-ACP (cis-hexadec-9-enoyl-ACP) to cis-vaccenoyl-ACP (cis-octadec-11-enoyl-ACP), an essential step in the thermal regulation of fatty acid composition.</text>
</comment>
<dbReference type="CDD" id="cd00834">
    <property type="entry name" value="KAS_I_II"/>
    <property type="match status" value="1"/>
</dbReference>
<keyword evidence="9 14" id="KW-0275">Fatty acid biosynthesis</keyword>
<accession>A0A3D9HR18</accession>
<dbReference type="AlphaFoldDB" id="A0A3D9HR18"/>
<comment type="catalytic activity">
    <reaction evidence="13 14">
        <text>a fatty acyl-[ACP] + malonyl-[ACP] + H(+) = a 3-oxoacyl-[ACP] + holo-[ACP] + CO2</text>
        <dbReference type="Rhea" id="RHEA:22836"/>
        <dbReference type="Rhea" id="RHEA-COMP:9623"/>
        <dbReference type="Rhea" id="RHEA-COMP:9685"/>
        <dbReference type="Rhea" id="RHEA-COMP:9916"/>
        <dbReference type="Rhea" id="RHEA-COMP:14125"/>
        <dbReference type="ChEBI" id="CHEBI:15378"/>
        <dbReference type="ChEBI" id="CHEBI:16526"/>
        <dbReference type="ChEBI" id="CHEBI:64479"/>
        <dbReference type="ChEBI" id="CHEBI:78449"/>
        <dbReference type="ChEBI" id="CHEBI:78776"/>
        <dbReference type="ChEBI" id="CHEBI:138651"/>
    </reaction>
</comment>
<dbReference type="Proteomes" id="UP000256869">
    <property type="component" value="Unassembled WGS sequence"/>
</dbReference>
<dbReference type="EMBL" id="QRDY01000035">
    <property type="protein sequence ID" value="RED51932.1"/>
    <property type="molecule type" value="Genomic_DNA"/>
</dbReference>
<dbReference type="PIRSF" id="PIRSF000447">
    <property type="entry name" value="KAS_II"/>
    <property type="match status" value="1"/>
</dbReference>
<evidence type="ECO:0000256" key="10">
    <source>
        <dbReference type="ARBA" id="ARBA00023315"/>
    </source>
</evidence>
<dbReference type="PANTHER" id="PTHR11712">
    <property type="entry name" value="POLYKETIDE SYNTHASE-RELATED"/>
    <property type="match status" value="1"/>
</dbReference>
<evidence type="ECO:0000256" key="16">
    <source>
        <dbReference type="RuleBase" id="RU003694"/>
    </source>
</evidence>
<evidence type="ECO:0000256" key="13">
    <source>
        <dbReference type="ARBA" id="ARBA00047659"/>
    </source>
</evidence>
<evidence type="ECO:0000256" key="14">
    <source>
        <dbReference type="PIRNR" id="PIRNR000447"/>
    </source>
</evidence>
<dbReference type="GO" id="GO:0005829">
    <property type="term" value="C:cytosol"/>
    <property type="evidence" value="ECO:0007669"/>
    <property type="project" value="TreeGrafter"/>
</dbReference>
<evidence type="ECO:0000256" key="1">
    <source>
        <dbReference type="ARBA" id="ARBA00005194"/>
    </source>
</evidence>
<dbReference type="Pfam" id="PF02801">
    <property type="entry name" value="Ketoacyl-synt_C"/>
    <property type="match status" value="1"/>
</dbReference>
<dbReference type="FunFam" id="3.40.47.10:FF:000009">
    <property type="entry name" value="3-oxoacyl-[acyl-carrier-protein] synthase 2"/>
    <property type="match status" value="1"/>
</dbReference>
<keyword evidence="10 14" id="KW-0012">Acyltransferase</keyword>
<comment type="catalytic activity">
    <reaction evidence="12 14">
        <text>(9Z)-hexadecenoyl-[ACP] + malonyl-[ACP] + H(+) = 3-oxo-(11Z)-octadecenoyl-[ACP] + holo-[ACP] + CO2</text>
        <dbReference type="Rhea" id="RHEA:55040"/>
        <dbReference type="Rhea" id="RHEA-COMP:9623"/>
        <dbReference type="Rhea" id="RHEA-COMP:9685"/>
        <dbReference type="Rhea" id="RHEA-COMP:10800"/>
        <dbReference type="Rhea" id="RHEA-COMP:14074"/>
        <dbReference type="ChEBI" id="CHEBI:15378"/>
        <dbReference type="ChEBI" id="CHEBI:16526"/>
        <dbReference type="ChEBI" id="CHEBI:64479"/>
        <dbReference type="ChEBI" id="CHEBI:78449"/>
        <dbReference type="ChEBI" id="CHEBI:83989"/>
        <dbReference type="ChEBI" id="CHEBI:138538"/>
        <dbReference type="EC" id="2.3.1.179"/>
    </reaction>
</comment>
<evidence type="ECO:0000256" key="15">
    <source>
        <dbReference type="PIRSR" id="PIRSR000447-1"/>
    </source>
</evidence>
<dbReference type="InterPro" id="IPR020841">
    <property type="entry name" value="PKS_Beta-ketoAc_synthase_dom"/>
</dbReference>
<dbReference type="Pfam" id="PF00109">
    <property type="entry name" value="ketoacyl-synt"/>
    <property type="match status" value="1"/>
</dbReference>
<keyword evidence="8" id="KW-0443">Lipid metabolism</keyword>
<evidence type="ECO:0000256" key="12">
    <source>
        <dbReference type="ARBA" id="ARBA00047318"/>
    </source>
</evidence>
<comment type="pathway">
    <text evidence="1 14">Lipid metabolism; fatty acid biosynthesis.</text>
</comment>
<dbReference type="EC" id="2.3.1.179" evidence="3 14"/>
<evidence type="ECO:0000256" key="7">
    <source>
        <dbReference type="ARBA" id="ARBA00022832"/>
    </source>
</evidence>
<feature type="domain" description="Ketosynthase family 3 (KS3)" evidence="17">
    <location>
        <begin position="1"/>
        <end position="409"/>
    </location>
</feature>
<comment type="caution">
    <text evidence="18">The sequence shown here is derived from an EMBL/GenBank/DDBJ whole genome shotgun (WGS) entry which is preliminary data.</text>
</comment>
<dbReference type="InterPro" id="IPR016039">
    <property type="entry name" value="Thiolase-like"/>
</dbReference>
<name>A0A3D9HR18_9BACL</name>
<dbReference type="NCBIfam" id="NF005589">
    <property type="entry name" value="PRK07314.1"/>
    <property type="match status" value="1"/>
</dbReference>
<dbReference type="PROSITE" id="PS52004">
    <property type="entry name" value="KS3_2"/>
    <property type="match status" value="1"/>
</dbReference>
<keyword evidence="19" id="KW-1185">Reference proteome</keyword>
<evidence type="ECO:0000256" key="5">
    <source>
        <dbReference type="ARBA" id="ARBA00022516"/>
    </source>
</evidence>